<feature type="transmembrane region" description="Helical" evidence="1">
    <location>
        <begin position="144"/>
        <end position="170"/>
    </location>
</feature>
<evidence type="ECO:0000313" key="2">
    <source>
        <dbReference type="EMBL" id="ACG62644.1"/>
    </source>
</evidence>
<name>B4U3S7_STREM</name>
<dbReference type="PANTHER" id="PTHR32502:SF23">
    <property type="entry name" value="TRANSPORT PROTEIN, PTS SYSTEM"/>
    <property type="match status" value="1"/>
</dbReference>
<evidence type="ECO:0000256" key="1">
    <source>
        <dbReference type="SAM" id="Phobius"/>
    </source>
</evidence>
<dbReference type="PROSITE" id="PS51108">
    <property type="entry name" value="PTS_EIID"/>
    <property type="match status" value="1"/>
</dbReference>
<sequence>MQQQLNKEVNKMTGSNKLTKRDYLKTALRAFFLQNGFNYSNYQGIGYANVVYPALKKHFGNDKTGLYKALEDNCAFYNTNPHFLPFITSLHLVMLENNRPEEETRNIKMALMGPLAGIGDSLSQFCLAPLFSTIAASLASDGLILGPILFFLAMNIILTAIKIGSGLYGYKVGTSFIDKLSEQMAIVSRMANIVGVTVIAGLAATSVKISVPITFAAGKVDAANAAQKFVTIQGMLDKIAPALLPALFTLLMYYLIKTKKWTTYKLVILTVIIGIVGSWLGVLA</sequence>
<protein>
    <submittedName>
        <fullName evidence="2">N-acetylgalactosamine permease IID component AgaD</fullName>
    </submittedName>
</protein>
<dbReference type="GO" id="GO:0005886">
    <property type="term" value="C:plasma membrane"/>
    <property type="evidence" value="ECO:0007669"/>
    <property type="project" value="TreeGrafter"/>
</dbReference>
<keyword evidence="1" id="KW-1133">Transmembrane helix</keyword>
<dbReference type="EMBL" id="CP001129">
    <property type="protein sequence ID" value="ACG62644.1"/>
    <property type="molecule type" value="Genomic_DNA"/>
</dbReference>
<feature type="transmembrane region" description="Helical" evidence="1">
    <location>
        <begin position="191"/>
        <end position="211"/>
    </location>
</feature>
<gene>
    <name evidence="2" type="primary">agaD</name>
    <name evidence="2" type="ordered locus">Sez_1308</name>
</gene>
<dbReference type="KEGG" id="sez:Sez_1308"/>
<dbReference type="Proteomes" id="UP000001873">
    <property type="component" value="Chromosome"/>
</dbReference>
<dbReference type="GO" id="GO:0009401">
    <property type="term" value="P:phosphoenolpyruvate-dependent sugar phosphotransferase system"/>
    <property type="evidence" value="ECO:0007669"/>
    <property type="project" value="InterPro"/>
</dbReference>
<accession>B4U3S7</accession>
<dbReference type="InterPro" id="IPR004704">
    <property type="entry name" value="PTS_IID_man"/>
</dbReference>
<feature type="transmembrane region" description="Helical" evidence="1">
    <location>
        <begin position="115"/>
        <end position="138"/>
    </location>
</feature>
<proteinExistence type="predicted"/>
<dbReference type="HOGENOM" id="CLU_060742_1_0_9"/>
<dbReference type="InterPro" id="IPR050303">
    <property type="entry name" value="GatZ_KbaZ_carbometab"/>
</dbReference>
<keyword evidence="1" id="KW-0472">Membrane</keyword>
<feature type="transmembrane region" description="Helical" evidence="1">
    <location>
        <begin position="263"/>
        <end position="282"/>
    </location>
</feature>
<evidence type="ECO:0000313" key="3">
    <source>
        <dbReference type="Proteomes" id="UP000001873"/>
    </source>
</evidence>
<keyword evidence="1" id="KW-0812">Transmembrane</keyword>
<organism evidence="2 3">
    <name type="scientific">Streptococcus equi subsp. zooepidemicus (strain MGCS10565)</name>
    <dbReference type="NCBI Taxonomy" id="552526"/>
    <lineage>
        <taxon>Bacteria</taxon>
        <taxon>Bacillati</taxon>
        <taxon>Bacillota</taxon>
        <taxon>Bacilli</taxon>
        <taxon>Lactobacillales</taxon>
        <taxon>Streptococcaceae</taxon>
        <taxon>Streptococcus</taxon>
    </lineage>
</organism>
<feature type="transmembrane region" description="Helical" evidence="1">
    <location>
        <begin position="239"/>
        <end position="256"/>
    </location>
</feature>
<dbReference type="Pfam" id="PF03613">
    <property type="entry name" value="EIID-AGA"/>
    <property type="match status" value="1"/>
</dbReference>
<dbReference type="AlphaFoldDB" id="B4U3S7"/>
<reference evidence="2 3" key="1">
    <citation type="journal article" date="2008" name="PLoS ONE">
        <title>Genome sequence of a lancefield group C Streptococcus zooepidemicus strain causing epidemic nephritis: new information about an old disease.</title>
        <authorList>
            <person name="Beres S.B."/>
            <person name="Sesso R."/>
            <person name="Pinto S.W.L."/>
            <person name="Hoe N.P."/>
            <person name="Porcella S.F."/>
            <person name="Deleo F.R."/>
            <person name="Musser J.M."/>
        </authorList>
    </citation>
    <scope>NUCLEOTIDE SEQUENCE [LARGE SCALE GENOMIC DNA]</scope>
    <source>
        <strain evidence="2 3">MGCS10565</strain>
    </source>
</reference>
<dbReference type="PANTHER" id="PTHR32502">
    <property type="entry name" value="N-ACETYLGALACTOSAMINE PERMEASE II COMPONENT-RELATED"/>
    <property type="match status" value="1"/>
</dbReference>